<dbReference type="RefSeq" id="WP_130093924.1">
    <property type="nucleotide sequence ID" value="NZ_SETE01000004.1"/>
</dbReference>
<feature type="transmembrane region" description="Helical" evidence="5">
    <location>
        <begin position="189"/>
        <end position="220"/>
    </location>
</feature>
<keyword evidence="7" id="KW-0436">Ligase</keyword>
<dbReference type="Pfam" id="PF04932">
    <property type="entry name" value="Wzy_C"/>
    <property type="match status" value="1"/>
</dbReference>
<organism evidence="7 8">
    <name type="scientific">Brumimicrobium glaciale</name>
    <dbReference type="NCBI Taxonomy" id="200475"/>
    <lineage>
        <taxon>Bacteria</taxon>
        <taxon>Pseudomonadati</taxon>
        <taxon>Bacteroidota</taxon>
        <taxon>Flavobacteriia</taxon>
        <taxon>Flavobacteriales</taxon>
        <taxon>Crocinitomicaceae</taxon>
        <taxon>Brumimicrobium</taxon>
    </lineage>
</organism>
<protein>
    <submittedName>
        <fullName evidence="7">O-antigen ligase domain-containing protein</fullName>
    </submittedName>
</protein>
<dbReference type="PANTHER" id="PTHR37422">
    <property type="entry name" value="TEICHURONIC ACID BIOSYNTHESIS PROTEIN TUAE"/>
    <property type="match status" value="1"/>
</dbReference>
<dbReference type="EMBL" id="SETE01000004">
    <property type="protein sequence ID" value="RYM33464.1"/>
    <property type="molecule type" value="Genomic_DNA"/>
</dbReference>
<feature type="domain" description="O-antigen ligase-related" evidence="6">
    <location>
        <begin position="194"/>
        <end position="341"/>
    </location>
</feature>
<feature type="transmembrane region" description="Helical" evidence="5">
    <location>
        <begin position="226"/>
        <end position="247"/>
    </location>
</feature>
<name>A0A4Q4KM64_9FLAO</name>
<comment type="subcellular location">
    <subcellularLocation>
        <location evidence="1">Membrane</location>
        <topology evidence="1">Multi-pass membrane protein</topology>
    </subcellularLocation>
</comment>
<dbReference type="OrthoDB" id="1111565at2"/>
<proteinExistence type="predicted"/>
<feature type="transmembrane region" description="Helical" evidence="5">
    <location>
        <begin position="358"/>
        <end position="376"/>
    </location>
</feature>
<comment type="caution">
    <text evidence="7">The sequence shown here is derived from an EMBL/GenBank/DDBJ whole genome shotgun (WGS) entry which is preliminary data.</text>
</comment>
<keyword evidence="3 5" id="KW-1133">Transmembrane helix</keyword>
<evidence type="ECO:0000259" key="6">
    <source>
        <dbReference type="Pfam" id="PF04932"/>
    </source>
</evidence>
<keyword evidence="4 5" id="KW-0472">Membrane</keyword>
<sequence>MIILKLINHILFFSTFFCILYFETYEIAGVKFAIIWKAPVLLFMALRTLKGYRIIHNTNYLKYGYLLTFKMLFSISGLSSIIITVNSMIRFVVFPLIIHYFHLFISNKKAIYYLKTFSTYIILSTIPFILKLIKPLKSGYDLSKYGIDGDGFIGVFQKPHSASIILSIALIIIFFFLKQETKKSVKIFFIILICIGTIALIQTYVRTGWAMFLVGLGILFLQKKSLIYYIKLTPIIVIIGFSAFVFYQNNEGIQMRFQEKNIYQEESTSISVENIGSGRFMIAFYALENWWDEGVISIFFGLGEELAREKMLSNKGSAIFAHNGFIEILQTEGLIGFIIFMLFYIGIYKAIKKGKKHYYYKLSLVIFMMLMAATFLQGGDNYVVYCLLALSLSLLSNSNRKLGRKQTAYSYQSLKH</sequence>
<dbReference type="PANTHER" id="PTHR37422:SF17">
    <property type="entry name" value="O-ANTIGEN LIGASE"/>
    <property type="match status" value="1"/>
</dbReference>
<feature type="transmembrane region" description="Helical" evidence="5">
    <location>
        <begin position="110"/>
        <end position="130"/>
    </location>
</feature>
<feature type="transmembrane region" description="Helical" evidence="5">
    <location>
        <begin position="6"/>
        <end position="22"/>
    </location>
</feature>
<gene>
    <name evidence="7" type="ORF">ERX46_11020</name>
</gene>
<dbReference type="InterPro" id="IPR051533">
    <property type="entry name" value="WaaL-like"/>
</dbReference>
<feature type="transmembrane region" description="Helical" evidence="5">
    <location>
        <begin position="160"/>
        <end position="177"/>
    </location>
</feature>
<feature type="transmembrane region" description="Helical" evidence="5">
    <location>
        <begin position="333"/>
        <end position="351"/>
    </location>
</feature>
<evidence type="ECO:0000256" key="5">
    <source>
        <dbReference type="SAM" id="Phobius"/>
    </source>
</evidence>
<accession>A0A4Q4KM64</accession>
<feature type="transmembrane region" description="Helical" evidence="5">
    <location>
        <begin position="34"/>
        <end position="55"/>
    </location>
</feature>
<evidence type="ECO:0000313" key="7">
    <source>
        <dbReference type="EMBL" id="RYM33464.1"/>
    </source>
</evidence>
<dbReference type="AlphaFoldDB" id="A0A4Q4KM64"/>
<dbReference type="InterPro" id="IPR007016">
    <property type="entry name" value="O-antigen_ligase-rel_domated"/>
</dbReference>
<evidence type="ECO:0000256" key="3">
    <source>
        <dbReference type="ARBA" id="ARBA00022989"/>
    </source>
</evidence>
<evidence type="ECO:0000256" key="4">
    <source>
        <dbReference type="ARBA" id="ARBA00023136"/>
    </source>
</evidence>
<keyword evidence="2 5" id="KW-0812">Transmembrane</keyword>
<reference evidence="7 8" key="1">
    <citation type="submission" date="2019-02" db="EMBL/GenBank/DDBJ databases">
        <title>Genome sequence of the sea-ice species Brumimicrobium glaciale.</title>
        <authorList>
            <person name="Bowman J.P."/>
        </authorList>
    </citation>
    <scope>NUCLEOTIDE SEQUENCE [LARGE SCALE GENOMIC DNA]</scope>
    <source>
        <strain evidence="7 8">IC156</strain>
    </source>
</reference>
<evidence type="ECO:0000313" key="8">
    <source>
        <dbReference type="Proteomes" id="UP000293952"/>
    </source>
</evidence>
<keyword evidence="8" id="KW-1185">Reference proteome</keyword>
<dbReference type="Proteomes" id="UP000293952">
    <property type="component" value="Unassembled WGS sequence"/>
</dbReference>
<dbReference type="GO" id="GO:0016020">
    <property type="term" value="C:membrane"/>
    <property type="evidence" value="ECO:0007669"/>
    <property type="project" value="UniProtKB-SubCell"/>
</dbReference>
<dbReference type="GO" id="GO:0016874">
    <property type="term" value="F:ligase activity"/>
    <property type="evidence" value="ECO:0007669"/>
    <property type="project" value="UniProtKB-KW"/>
</dbReference>
<evidence type="ECO:0000256" key="1">
    <source>
        <dbReference type="ARBA" id="ARBA00004141"/>
    </source>
</evidence>
<evidence type="ECO:0000256" key="2">
    <source>
        <dbReference type="ARBA" id="ARBA00022692"/>
    </source>
</evidence>